<dbReference type="Gene3D" id="1.10.510.10">
    <property type="entry name" value="Transferase(Phosphotransferase) domain 1"/>
    <property type="match status" value="1"/>
</dbReference>
<dbReference type="FunFam" id="1.10.510.10:FF:001176">
    <property type="entry name" value="Cell division control protein 2 like"/>
    <property type="match status" value="1"/>
</dbReference>
<protein>
    <submittedName>
        <fullName evidence="5">Cell division control protein 2 like</fullName>
        <ecNumber evidence="5">2.7.11.22</ecNumber>
    </submittedName>
</protein>
<organism evidence="5">
    <name type="scientific">Glycine soja</name>
    <name type="common">Wild soybean</name>
    <dbReference type="NCBI Taxonomy" id="3848"/>
    <lineage>
        <taxon>Eukaryota</taxon>
        <taxon>Viridiplantae</taxon>
        <taxon>Streptophyta</taxon>
        <taxon>Embryophyta</taxon>
        <taxon>Tracheophyta</taxon>
        <taxon>Spermatophyta</taxon>
        <taxon>Magnoliopsida</taxon>
        <taxon>eudicotyledons</taxon>
        <taxon>Gunneridae</taxon>
        <taxon>Pentapetalae</taxon>
        <taxon>rosids</taxon>
        <taxon>fabids</taxon>
        <taxon>Fabales</taxon>
        <taxon>Fabaceae</taxon>
        <taxon>Papilionoideae</taxon>
        <taxon>50 kb inversion clade</taxon>
        <taxon>NPAAA clade</taxon>
        <taxon>indigoferoid/millettioid clade</taxon>
        <taxon>Phaseoleae</taxon>
        <taxon>Glycine</taxon>
        <taxon>Glycine subgen. Soja</taxon>
    </lineage>
</organism>
<keyword evidence="2" id="KW-0547">Nucleotide-binding</keyword>
<dbReference type="GO" id="GO:0000307">
    <property type="term" value="C:cyclin-dependent protein kinase holoenzyme complex"/>
    <property type="evidence" value="ECO:0007669"/>
    <property type="project" value="TreeGrafter"/>
</dbReference>
<dbReference type="Proteomes" id="UP000053555">
    <property type="component" value="Unassembled WGS sequence"/>
</dbReference>
<dbReference type="EC" id="2.7.11.22" evidence="5"/>
<keyword evidence="5" id="KW-0808">Transferase</keyword>
<dbReference type="Gene3D" id="3.30.200.20">
    <property type="entry name" value="Phosphorylase Kinase, domain 1"/>
    <property type="match status" value="1"/>
</dbReference>
<dbReference type="GO" id="GO:0010389">
    <property type="term" value="P:regulation of G2/M transition of mitotic cell cycle"/>
    <property type="evidence" value="ECO:0007669"/>
    <property type="project" value="TreeGrafter"/>
</dbReference>
<dbReference type="GO" id="GO:0000082">
    <property type="term" value="P:G1/S transition of mitotic cell cycle"/>
    <property type="evidence" value="ECO:0007669"/>
    <property type="project" value="TreeGrafter"/>
</dbReference>
<evidence type="ECO:0000256" key="2">
    <source>
        <dbReference type="ARBA" id="ARBA00022741"/>
    </source>
</evidence>
<comment type="similarity">
    <text evidence="1">Belongs to the protein kinase superfamily. CMGC Ser/Thr protein kinase family. CDC2/CDKX subfamily.</text>
</comment>
<dbReference type="GO" id="GO:0051301">
    <property type="term" value="P:cell division"/>
    <property type="evidence" value="ECO:0007669"/>
    <property type="project" value="UniProtKB-KW"/>
</dbReference>
<gene>
    <name evidence="5" type="ORF">glysoja_043123</name>
</gene>
<keyword evidence="5" id="KW-0132">Cell division</keyword>
<proteinExistence type="inferred from homology"/>
<evidence type="ECO:0000256" key="1">
    <source>
        <dbReference type="ARBA" id="ARBA00006485"/>
    </source>
</evidence>
<sequence>MCNEESDWIGSFDALLARLAECSMCSRRSGERPGAAQMDVKILDVAAEGGYGQGGYGRVFRCLDVHTGALVAMKQITMVRLSQGIPAQIIREVSLLRELHHANIVKLLRVGFTENRYVNLVFEHLDYDLHQFIVNRGYPKDATTVKSFMFQILSAVAYCHSRKVLHRDLKPSNVLINHSKRLIKLADFGLAREFADDFLYTEKLGTSWYRAPEILCHSRQYSTQVDLWSVGCIFAEMVIGQPLFQVINCRDELEGIFKLLGTPTEETWPGITKLMPNLHIYCSKFDPLGLETFVTDLEPSGLNLLSMMLCLDPSKRISAEASLKHAYFTDVNWVSLLLL</sequence>
<dbReference type="GO" id="GO:0005634">
    <property type="term" value="C:nucleus"/>
    <property type="evidence" value="ECO:0007669"/>
    <property type="project" value="TreeGrafter"/>
</dbReference>
<dbReference type="CDD" id="cd07829">
    <property type="entry name" value="STKc_CDK_like"/>
    <property type="match status" value="1"/>
</dbReference>
<dbReference type="GO" id="GO:0005524">
    <property type="term" value="F:ATP binding"/>
    <property type="evidence" value="ECO:0007669"/>
    <property type="project" value="UniProtKB-KW"/>
</dbReference>
<dbReference type="InterPro" id="IPR000719">
    <property type="entry name" value="Prot_kinase_dom"/>
</dbReference>
<reference evidence="5" key="1">
    <citation type="submission" date="2014-07" db="EMBL/GenBank/DDBJ databases">
        <title>Identification of a novel salt tolerance gene in wild soybean by whole-genome sequencing.</title>
        <authorList>
            <person name="Lam H.-M."/>
            <person name="Qi X."/>
            <person name="Li M.-W."/>
            <person name="Liu X."/>
            <person name="Xie M."/>
            <person name="Ni M."/>
            <person name="Xu X."/>
        </authorList>
    </citation>
    <scope>NUCLEOTIDE SEQUENCE [LARGE SCALE GENOMIC DNA]</scope>
    <source>
        <tissue evidence="5">Root</tissue>
    </source>
</reference>
<dbReference type="Pfam" id="PF00069">
    <property type="entry name" value="Pkinase"/>
    <property type="match status" value="1"/>
</dbReference>
<dbReference type="InterPro" id="IPR011009">
    <property type="entry name" value="Kinase-like_dom_sf"/>
</dbReference>
<dbReference type="SMART" id="SM00220">
    <property type="entry name" value="S_TKc"/>
    <property type="match status" value="1"/>
</dbReference>
<dbReference type="GO" id="GO:0004693">
    <property type="term" value="F:cyclin-dependent protein serine/threonine kinase activity"/>
    <property type="evidence" value="ECO:0007669"/>
    <property type="project" value="UniProtKB-EC"/>
</dbReference>
<dbReference type="GO" id="GO:0005737">
    <property type="term" value="C:cytoplasm"/>
    <property type="evidence" value="ECO:0007669"/>
    <property type="project" value="TreeGrafter"/>
</dbReference>
<name>A0A0B2PR30_GLYSO</name>
<keyword evidence="3" id="KW-0067">ATP-binding</keyword>
<dbReference type="PROSITE" id="PS50011">
    <property type="entry name" value="PROTEIN_KINASE_DOM"/>
    <property type="match status" value="1"/>
</dbReference>
<feature type="domain" description="Protein kinase" evidence="4">
    <location>
        <begin position="45"/>
        <end position="328"/>
    </location>
</feature>
<dbReference type="GO" id="GO:0030332">
    <property type="term" value="F:cyclin binding"/>
    <property type="evidence" value="ECO:0007669"/>
    <property type="project" value="TreeGrafter"/>
</dbReference>
<dbReference type="SUPFAM" id="SSF56112">
    <property type="entry name" value="Protein kinase-like (PK-like)"/>
    <property type="match status" value="1"/>
</dbReference>
<dbReference type="GO" id="GO:0051445">
    <property type="term" value="P:regulation of meiotic cell cycle"/>
    <property type="evidence" value="ECO:0007669"/>
    <property type="project" value="TreeGrafter"/>
</dbReference>
<evidence type="ECO:0000313" key="5">
    <source>
        <dbReference type="EMBL" id="KHN11530.1"/>
    </source>
</evidence>
<dbReference type="GO" id="GO:0010468">
    <property type="term" value="P:regulation of gene expression"/>
    <property type="evidence" value="ECO:0007669"/>
    <property type="project" value="TreeGrafter"/>
</dbReference>
<dbReference type="GO" id="GO:0007165">
    <property type="term" value="P:signal transduction"/>
    <property type="evidence" value="ECO:0007669"/>
    <property type="project" value="TreeGrafter"/>
</dbReference>
<dbReference type="PANTHER" id="PTHR24056">
    <property type="entry name" value="CELL DIVISION PROTEIN KINASE"/>
    <property type="match status" value="1"/>
</dbReference>
<dbReference type="EMBL" id="KN663724">
    <property type="protein sequence ID" value="KHN11530.1"/>
    <property type="molecule type" value="Genomic_DNA"/>
</dbReference>
<dbReference type="AlphaFoldDB" id="A0A0B2PR30"/>
<evidence type="ECO:0000256" key="3">
    <source>
        <dbReference type="ARBA" id="ARBA00022840"/>
    </source>
</evidence>
<accession>A0A0B2PR30</accession>
<dbReference type="PROSITE" id="PS00108">
    <property type="entry name" value="PROTEIN_KINASE_ST"/>
    <property type="match status" value="1"/>
</dbReference>
<dbReference type="InterPro" id="IPR008271">
    <property type="entry name" value="Ser/Thr_kinase_AS"/>
</dbReference>
<dbReference type="PANTHER" id="PTHR24056:SF366">
    <property type="entry name" value="CYCLIN-DEPENDENT KINASE"/>
    <property type="match status" value="1"/>
</dbReference>
<evidence type="ECO:0000259" key="4">
    <source>
        <dbReference type="PROSITE" id="PS50011"/>
    </source>
</evidence>
<keyword evidence="5" id="KW-0131">Cell cycle</keyword>
<dbReference type="InterPro" id="IPR050108">
    <property type="entry name" value="CDK"/>
</dbReference>